<sequence length="44" mass="5158">MSEKMIAVARAFANKEKCTFPIMTAKELGYFLKEIKEQRLKKVH</sequence>
<geneLocation type="plasmid" evidence="1">
    <name>pMM1L5</name>
</geneLocation>
<proteinExistence type="predicted"/>
<organism evidence="1">
    <name type="scientific">Morganella morganii</name>
    <name type="common">Proteus morganii</name>
    <dbReference type="NCBI Taxonomy" id="582"/>
    <lineage>
        <taxon>Bacteria</taxon>
        <taxon>Pseudomonadati</taxon>
        <taxon>Pseudomonadota</taxon>
        <taxon>Gammaproteobacteria</taxon>
        <taxon>Enterobacterales</taxon>
        <taxon>Morganellaceae</taxon>
        <taxon>Morganella</taxon>
    </lineage>
</organism>
<dbReference type="RefSeq" id="WP_275452288.1">
    <property type="nucleotide sequence ID" value="NZ_CBCYIR010000028.1"/>
</dbReference>
<protein>
    <submittedName>
        <fullName evidence="1">Uncharacterized protein</fullName>
    </submittedName>
</protein>
<dbReference type="EMBL" id="MK851048">
    <property type="protein sequence ID" value="QDH76079.1"/>
    <property type="molecule type" value="Genomic_DNA"/>
</dbReference>
<keyword evidence="1" id="KW-0614">Plasmid</keyword>
<dbReference type="AlphaFoldDB" id="A0A514C8T2"/>
<accession>A0A514C8T2</accession>
<evidence type="ECO:0000313" key="1">
    <source>
        <dbReference type="EMBL" id="QDH76079.1"/>
    </source>
</evidence>
<reference evidence="1" key="1">
    <citation type="submission" date="2019-04" db="EMBL/GenBank/DDBJ databases">
        <authorList>
            <person name="Hu G."/>
            <person name="Luo X."/>
        </authorList>
    </citation>
    <scope>NUCLEOTIDE SEQUENCE</scope>
    <source>
        <strain evidence="1">MM1L5</strain>
        <plasmid evidence="1">pMM1L5</plasmid>
    </source>
</reference>
<name>A0A514C8T2_MORMO</name>